<evidence type="ECO:0000313" key="4">
    <source>
        <dbReference type="Proteomes" id="UP000237351"/>
    </source>
</evidence>
<evidence type="ECO:0000259" key="2">
    <source>
        <dbReference type="Pfam" id="PF13439"/>
    </source>
</evidence>
<dbReference type="SUPFAM" id="SSF53756">
    <property type="entry name" value="UDP-Glycosyltransferase/glycogen phosphorylase"/>
    <property type="match status" value="1"/>
</dbReference>
<dbReference type="AlphaFoldDB" id="A0A1W6N3C2"/>
<evidence type="ECO:0008006" key="5">
    <source>
        <dbReference type="Google" id="ProtNLM"/>
    </source>
</evidence>
<feature type="domain" description="Glycosyl transferase family 1" evidence="1">
    <location>
        <begin position="190"/>
        <end position="343"/>
    </location>
</feature>
<dbReference type="PANTHER" id="PTHR12526">
    <property type="entry name" value="GLYCOSYLTRANSFERASE"/>
    <property type="match status" value="1"/>
</dbReference>
<protein>
    <recommendedName>
        <fullName evidence="5">Glycosyltransferase subfamily 4-like N-terminal domain-containing protein</fullName>
    </recommendedName>
</protein>
<gene>
    <name evidence="3" type="ORF">GQ61_01630</name>
</gene>
<dbReference type="InterPro" id="IPR001296">
    <property type="entry name" value="Glyco_trans_1"/>
</dbReference>
<dbReference type="InterPro" id="IPR028098">
    <property type="entry name" value="Glyco_trans_4-like_N"/>
</dbReference>
<name>A0A1W6N3C2_9PROT</name>
<dbReference type="KEGG" id="naf:GQ61_01630"/>
<dbReference type="Proteomes" id="UP000237351">
    <property type="component" value="Chromosome"/>
</dbReference>
<accession>A0A1W6N3C2</accession>
<dbReference type="Gene3D" id="3.40.50.2000">
    <property type="entry name" value="Glycogen Phosphorylase B"/>
    <property type="match status" value="2"/>
</dbReference>
<dbReference type="GO" id="GO:0016757">
    <property type="term" value="F:glycosyltransferase activity"/>
    <property type="evidence" value="ECO:0007669"/>
    <property type="project" value="InterPro"/>
</dbReference>
<proteinExistence type="predicted"/>
<feature type="domain" description="Glycosyltransferase subfamily 4-like N-terminal" evidence="2">
    <location>
        <begin position="14"/>
        <end position="180"/>
    </location>
</feature>
<dbReference type="EMBL" id="CP008743">
    <property type="protein sequence ID" value="ARN84251.1"/>
    <property type="molecule type" value="Genomic_DNA"/>
</dbReference>
<keyword evidence="4" id="KW-1185">Reference proteome</keyword>
<evidence type="ECO:0000259" key="1">
    <source>
        <dbReference type="Pfam" id="PF00534"/>
    </source>
</evidence>
<dbReference type="Pfam" id="PF00534">
    <property type="entry name" value="Glycos_transf_1"/>
    <property type="match status" value="1"/>
</dbReference>
<organism evidence="3 4">
    <name type="scientific">Candidatus Nucleicultrix amoebiphila FS5</name>
    <dbReference type="NCBI Taxonomy" id="1414854"/>
    <lineage>
        <taxon>Bacteria</taxon>
        <taxon>Pseudomonadati</taxon>
        <taxon>Pseudomonadota</taxon>
        <taxon>Alphaproteobacteria</taxon>
        <taxon>Holosporales</taxon>
        <taxon>Candidatus Nucleicultricaceae</taxon>
        <taxon>Candidatus Nucleicultrix</taxon>
    </lineage>
</organism>
<dbReference type="STRING" id="1414854.GQ61_01630"/>
<dbReference type="RefSeq" id="WP_198157368.1">
    <property type="nucleotide sequence ID" value="NZ_CP008743.1"/>
</dbReference>
<reference evidence="3 4" key="1">
    <citation type="submission" date="2014-06" db="EMBL/GenBank/DDBJ databases">
        <title>The genome of the endonuclear symbiont Nucleicultrix amoebiphila.</title>
        <authorList>
            <person name="Schulz F."/>
            <person name="Horn M."/>
        </authorList>
    </citation>
    <scope>NUCLEOTIDE SEQUENCE [LARGE SCALE GENOMIC DNA]</scope>
    <source>
        <strain evidence="3 4">FS5</strain>
    </source>
</reference>
<evidence type="ECO:0000313" key="3">
    <source>
        <dbReference type="EMBL" id="ARN84251.1"/>
    </source>
</evidence>
<sequence>MKSITHVISGLNTGGAESFLLRLIQSLSELDHHVIALAPFGKDNLKDQFLPHVKSIKSFEMKRLDFLNFTKINALRKLLREQNPDVIQTWMYHGNLVGALGAKGLGIPVLWNIRNGPLEGENPKRLKLNSLTACIVKIGAMTSRWLPDKIITNSETAKNLHIGWGYDEQKFEVIPNGIDDTIFKINPEARKKIRQKWGVLDQQKVIGFVGRFHPQKDFENLQKAIEIYQKMNSDVQFVLYGHQVSSENFALENLKKLNVKLMGRSDQMETIYPGFDLLTLTSAYGEAFPNVLVEAMAAGVPCVSTDVGDSAKIVQNWGVIVPRKKPEELACAWKTVLNQAWDAKKIHQSVVKRYAIFEIKNLYLDLYKRVLKNTSLKSA</sequence>
<dbReference type="Pfam" id="PF13439">
    <property type="entry name" value="Glyco_transf_4"/>
    <property type="match status" value="1"/>
</dbReference>